<dbReference type="Pfam" id="PF00534">
    <property type="entry name" value="Glycos_transf_1"/>
    <property type="match status" value="1"/>
</dbReference>
<dbReference type="InterPro" id="IPR028098">
    <property type="entry name" value="Glyco_trans_4-like_N"/>
</dbReference>
<keyword evidence="1 4" id="KW-0808">Transferase</keyword>
<dbReference type="CDD" id="cd03809">
    <property type="entry name" value="GT4_MtfB-like"/>
    <property type="match status" value="1"/>
</dbReference>
<gene>
    <name evidence="4" type="ORF">FEA48_08450</name>
</gene>
<evidence type="ECO:0000259" key="2">
    <source>
        <dbReference type="Pfam" id="PF00534"/>
    </source>
</evidence>
<name>A0A5R9AF00_PSENT</name>
<feature type="domain" description="Glycosyltransferase subfamily 4-like N-terminal" evidence="3">
    <location>
        <begin position="16"/>
        <end position="174"/>
    </location>
</feature>
<comment type="caution">
    <text evidence="4">The sequence shown here is derived from an EMBL/GenBank/DDBJ whole genome shotgun (WGS) entry which is preliminary data.</text>
</comment>
<organism evidence="4 5">
    <name type="scientific">Pseudomonas nitroreducens</name>
    <dbReference type="NCBI Taxonomy" id="46680"/>
    <lineage>
        <taxon>Bacteria</taxon>
        <taxon>Pseudomonadati</taxon>
        <taxon>Pseudomonadota</taxon>
        <taxon>Gammaproteobacteria</taxon>
        <taxon>Pseudomonadales</taxon>
        <taxon>Pseudomonadaceae</taxon>
        <taxon>Pseudomonas</taxon>
    </lineage>
</organism>
<evidence type="ECO:0000313" key="5">
    <source>
        <dbReference type="Proteomes" id="UP000307510"/>
    </source>
</evidence>
<dbReference type="SUPFAM" id="SSF53756">
    <property type="entry name" value="UDP-Glycosyltransferase/glycogen phosphorylase"/>
    <property type="match status" value="1"/>
</dbReference>
<protein>
    <submittedName>
        <fullName evidence="4">Glycosyltransferase family 4 protein</fullName>
    </submittedName>
</protein>
<reference evidence="4 5" key="1">
    <citation type="submission" date="2019-05" db="EMBL/GenBank/DDBJ databases">
        <authorList>
            <person name="Moore K."/>
            <person name="O'Neill P."/>
            <person name="Farbos A."/>
            <person name="Studholme D.J."/>
        </authorList>
    </citation>
    <scope>NUCLEOTIDE SEQUENCE [LARGE SCALE GENOMIC DNA]</scope>
    <source>
        <strain evidence="4 5">DSM 9128</strain>
    </source>
</reference>
<proteinExistence type="predicted"/>
<dbReference type="Gene3D" id="3.40.50.2000">
    <property type="entry name" value="Glycogen Phosphorylase B"/>
    <property type="match status" value="2"/>
</dbReference>
<dbReference type="Proteomes" id="UP000307510">
    <property type="component" value="Unassembled WGS sequence"/>
</dbReference>
<dbReference type="Pfam" id="PF13439">
    <property type="entry name" value="Glyco_transf_4"/>
    <property type="match status" value="1"/>
</dbReference>
<evidence type="ECO:0000313" key="4">
    <source>
        <dbReference type="EMBL" id="TLP76416.1"/>
    </source>
</evidence>
<sequence>MHVALNARILQAPRTGIGQYVSSLTQALQAQAEVSLQLFLGRQWAIELPPAPMPGYSHRAALAKRVPGAYRIRRWLEQGSFDRGLRQRSIDLYHEPSLWPLEFDGPMVMTLHDLTHVHYPNTQPADRLAEIERHVGRGVERAQFVLTDSEHVAGEVRRHFALPDERVVVAPLGYAPRFHPRSDAELASTLASFGLSSGQYLICVGTLEPRKNLQLALRAHALLPASLRSRLPLVIVGMPGWRSEGLDETLEIAVKGGCAKVLGYQSDEVLAELLAGAKALLFPSLYEGFGLPVLEAMASGVPVLLTRTSSLPEVAGEAGIYVDAHDPQEMCSALQELVDDSSLGQRCRVLGLERARHFSWQRCARITSEAYRKAVGG</sequence>
<reference evidence="5" key="2">
    <citation type="submission" date="2019-06" db="EMBL/GenBank/DDBJ databases">
        <title>AzeR, a transcriptional regulator that responds to azelaic acid in Pseudomonas nitroreducens.</title>
        <authorList>
            <person name="Bez C."/>
            <person name="Javvadi S.G."/>
            <person name="Bertani I."/>
            <person name="Devescovi G."/>
            <person name="Studholme D.J."/>
            <person name="Geller A."/>
            <person name="Levy A."/>
            <person name="Venturi V."/>
        </authorList>
    </citation>
    <scope>NUCLEOTIDE SEQUENCE [LARGE SCALE GENOMIC DNA]</scope>
    <source>
        <strain evidence="5">DSM 9128</strain>
    </source>
</reference>
<evidence type="ECO:0000256" key="1">
    <source>
        <dbReference type="ARBA" id="ARBA00022679"/>
    </source>
</evidence>
<dbReference type="EMBL" id="VASG01000002">
    <property type="protein sequence ID" value="TLP76416.1"/>
    <property type="molecule type" value="Genomic_DNA"/>
</dbReference>
<evidence type="ECO:0000259" key="3">
    <source>
        <dbReference type="Pfam" id="PF13439"/>
    </source>
</evidence>
<dbReference type="AlphaFoldDB" id="A0A5R9AF00"/>
<dbReference type="InterPro" id="IPR001296">
    <property type="entry name" value="Glyco_trans_1"/>
</dbReference>
<dbReference type="GO" id="GO:0009103">
    <property type="term" value="P:lipopolysaccharide biosynthetic process"/>
    <property type="evidence" value="ECO:0007669"/>
    <property type="project" value="TreeGrafter"/>
</dbReference>
<dbReference type="PANTHER" id="PTHR46401:SF2">
    <property type="entry name" value="GLYCOSYLTRANSFERASE WBBK-RELATED"/>
    <property type="match status" value="1"/>
</dbReference>
<feature type="domain" description="Glycosyl transferase family 1" evidence="2">
    <location>
        <begin position="199"/>
        <end position="347"/>
    </location>
</feature>
<accession>A0A5R9AF00</accession>
<dbReference type="GO" id="GO:0016757">
    <property type="term" value="F:glycosyltransferase activity"/>
    <property type="evidence" value="ECO:0007669"/>
    <property type="project" value="InterPro"/>
</dbReference>
<dbReference type="PANTHER" id="PTHR46401">
    <property type="entry name" value="GLYCOSYLTRANSFERASE WBBK-RELATED"/>
    <property type="match status" value="1"/>
</dbReference>
<dbReference type="RefSeq" id="WP_138213370.1">
    <property type="nucleotide sequence ID" value="NZ_VASG01000002.1"/>
</dbReference>
<dbReference type="FunFam" id="3.40.50.2000:FF:000119">
    <property type="entry name" value="Glycosyl transferase group 1"/>
    <property type="match status" value="1"/>
</dbReference>